<proteinExistence type="predicted"/>
<reference evidence="1 2" key="1">
    <citation type="submission" date="2021-06" db="EMBL/GenBank/DDBJ databases">
        <title>Caerostris darwini draft genome.</title>
        <authorList>
            <person name="Kono N."/>
            <person name="Arakawa K."/>
        </authorList>
    </citation>
    <scope>NUCLEOTIDE SEQUENCE [LARGE SCALE GENOMIC DNA]</scope>
</reference>
<dbReference type="EMBL" id="BPLQ01007050">
    <property type="protein sequence ID" value="GIY27399.1"/>
    <property type="molecule type" value="Genomic_DNA"/>
</dbReference>
<protein>
    <submittedName>
        <fullName evidence="1">Uncharacterized protein</fullName>
    </submittedName>
</protein>
<keyword evidence="2" id="KW-1185">Reference proteome</keyword>
<gene>
    <name evidence="1" type="ORF">CDAR_52431</name>
</gene>
<organism evidence="1 2">
    <name type="scientific">Caerostris darwini</name>
    <dbReference type="NCBI Taxonomy" id="1538125"/>
    <lineage>
        <taxon>Eukaryota</taxon>
        <taxon>Metazoa</taxon>
        <taxon>Ecdysozoa</taxon>
        <taxon>Arthropoda</taxon>
        <taxon>Chelicerata</taxon>
        <taxon>Arachnida</taxon>
        <taxon>Araneae</taxon>
        <taxon>Araneomorphae</taxon>
        <taxon>Entelegynae</taxon>
        <taxon>Araneoidea</taxon>
        <taxon>Araneidae</taxon>
        <taxon>Caerostris</taxon>
    </lineage>
</organism>
<dbReference type="AlphaFoldDB" id="A0AAV4S383"/>
<dbReference type="Proteomes" id="UP001054837">
    <property type="component" value="Unassembled WGS sequence"/>
</dbReference>
<sequence length="105" mass="12321">MKYADADFIIPNKRLTAKPSPVKEDKSKAPISTSNSFEELKKLAMIIYIYIRSAYPQTSSYNDENCNITEHQDEINKRISQWKFNCQANWRLQNRVEKYHSDICG</sequence>
<accession>A0AAV4S383</accession>
<evidence type="ECO:0000313" key="2">
    <source>
        <dbReference type="Proteomes" id="UP001054837"/>
    </source>
</evidence>
<comment type="caution">
    <text evidence="1">The sequence shown here is derived from an EMBL/GenBank/DDBJ whole genome shotgun (WGS) entry which is preliminary data.</text>
</comment>
<evidence type="ECO:0000313" key="1">
    <source>
        <dbReference type="EMBL" id="GIY27399.1"/>
    </source>
</evidence>
<name>A0AAV4S383_9ARAC</name>